<organism evidence="2 3">
    <name type="scientific">Liparis tanakae</name>
    <name type="common">Tanaka's snailfish</name>
    <dbReference type="NCBI Taxonomy" id="230148"/>
    <lineage>
        <taxon>Eukaryota</taxon>
        <taxon>Metazoa</taxon>
        <taxon>Chordata</taxon>
        <taxon>Craniata</taxon>
        <taxon>Vertebrata</taxon>
        <taxon>Euteleostomi</taxon>
        <taxon>Actinopterygii</taxon>
        <taxon>Neopterygii</taxon>
        <taxon>Teleostei</taxon>
        <taxon>Neoteleostei</taxon>
        <taxon>Acanthomorphata</taxon>
        <taxon>Eupercaria</taxon>
        <taxon>Perciformes</taxon>
        <taxon>Cottioidei</taxon>
        <taxon>Cottales</taxon>
        <taxon>Liparidae</taxon>
        <taxon>Liparis</taxon>
    </lineage>
</organism>
<keyword evidence="3" id="KW-1185">Reference proteome</keyword>
<dbReference type="EMBL" id="SRLO01000310">
    <property type="protein sequence ID" value="TNN61693.1"/>
    <property type="molecule type" value="Genomic_DNA"/>
</dbReference>
<reference evidence="2 3" key="1">
    <citation type="submission" date="2019-03" db="EMBL/GenBank/DDBJ databases">
        <title>First draft genome of Liparis tanakae, snailfish: a comprehensive survey of snailfish specific genes.</title>
        <authorList>
            <person name="Kim W."/>
            <person name="Song I."/>
            <person name="Jeong J.-H."/>
            <person name="Kim D."/>
            <person name="Kim S."/>
            <person name="Ryu S."/>
            <person name="Song J.Y."/>
            <person name="Lee S.K."/>
        </authorList>
    </citation>
    <scope>NUCLEOTIDE SEQUENCE [LARGE SCALE GENOMIC DNA]</scope>
    <source>
        <tissue evidence="2">Muscle</tissue>
    </source>
</reference>
<comment type="caution">
    <text evidence="2">The sequence shown here is derived from an EMBL/GenBank/DDBJ whole genome shotgun (WGS) entry which is preliminary data.</text>
</comment>
<evidence type="ECO:0000313" key="3">
    <source>
        <dbReference type="Proteomes" id="UP000314294"/>
    </source>
</evidence>
<name>A0A4Z2H9G5_9TELE</name>
<feature type="signal peptide" evidence="1">
    <location>
        <begin position="1"/>
        <end position="28"/>
    </location>
</feature>
<feature type="chain" id="PRO_5021290458" evidence="1">
    <location>
        <begin position="29"/>
        <end position="309"/>
    </location>
</feature>
<proteinExistence type="predicted"/>
<sequence>MTGNRGMIGGCRFWLLSTFLYLAIFLEGSKRSCRSPNSFSYLLGSFSHVPLSLEIGARFRPLEGDIQNMGAAILMKCLMVFMRLIWLGSRSTSVATQKVSWLMASSKRFRLAEPVLERSLKRSSMYSVGSMAQNSSKARMDSCVATSTVLSCSREIWPSRRRSWASSSEHSVSVSMLLFSWILSASFDSWSGSRLCLMTPSGVTDTSHREYASGAAVRANSLMAWATTSFAVVSFPIMMYRDCWSALKTRNTWSDISVDEQRSEATRLLIGIGFLEGTSTDWFFFAARFPEIYESPPPSEHICVVTLKP</sequence>
<dbReference type="AlphaFoldDB" id="A0A4Z2H9G5"/>
<keyword evidence="1" id="KW-0732">Signal</keyword>
<evidence type="ECO:0000313" key="2">
    <source>
        <dbReference type="EMBL" id="TNN61693.1"/>
    </source>
</evidence>
<dbReference type="Proteomes" id="UP000314294">
    <property type="component" value="Unassembled WGS sequence"/>
</dbReference>
<evidence type="ECO:0000256" key="1">
    <source>
        <dbReference type="SAM" id="SignalP"/>
    </source>
</evidence>
<protein>
    <submittedName>
        <fullName evidence="2">Uncharacterized protein</fullName>
    </submittedName>
</protein>
<accession>A0A4Z2H9G5</accession>
<gene>
    <name evidence="2" type="ORF">EYF80_028055</name>
</gene>